<dbReference type="Proteomes" id="UP000000607">
    <property type="component" value="Chromosome"/>
</dbReference>
<dbReference type="AlphaFoldDB" id="Q65WD5"/>
<dbReference type="SUPFAM" id="SSF46785">
    <property type="entry name" value="Winged helix' DNA-binding domain"/>
    <property type="match status" value="1"/>
</dbReference>
<dbReference type="InterPro" id="IPR036390">
    <property type="entry name" value="WH_DNA-bd_sf"/>
</dbReference>
<dbReference type="GO" id="GO:0003677">
    <property type="term" value="F:DNA binding"/>
    <property type="evidence" value="ECO:0007669"/>
    <property type="project" value="InterPro"/>
</dbReference>
<dbReference type="GO" id="GO:0045892">
    <property type="term" value="P:negative regulation of DNA-templated transcription"/>
    <property type="evidence" value="ECO:0007669"/>
    <property type="project" value="TreeGrafter"/>
</dbReference>
<dbReference type="InterPro" id="IPR036388">
    <property type="entry name" value="WH-like_DNA-bd_sf"/>
</dbReference>
<feature type="domain" description="HTH iclR-type" evidence="1">
    <location>
        <begin position="13"/>
        <end position="76"/>
    </location>
</feature>
<dbReference type="Gene3D" id="1.10.10.10">
    <property type="entry name" value="Winged helix-like DNA-binding domain superfamily/Winged helix DNA-binding domain"/>
    <property type="match status" value="1"/>
</dbReference>
<keyword evidence="3" id="KW-1185">Reference proteome</keyword>
<dbReference type="Pfam" id="PF09339">
    <property type="entry name" value="HTH_IclR"/>
    <property type="match status" value="1"/>
</dbReference>
<reference evidence="2 3" key="1">
    <citation type="journal article" date="2004" name="Nat. Biotechnol.">
        <title>The genome sequence of the capnophilic rumen bacterium Mannheimia succiniciproducens.</title>
        <authorList>
            <person name="Hong S.H."/>
            <person name="Kim J.S."/>
            <person name="Lee S.Y."/>
            <person name="In Y.H."/>
            <person name="Choi S.S."/>
            <person name="Rih J.-K."/>
            <person name="Kim C.H."/>
            <person name="Jeong H."/>
            <person name="Hur C.G."/>
            <person name="Kim J.J."/>
        </authorList>
    </citation>
    <scope>NUCLEOTIDE SEQUENCE [LARGE SCALE GENOMIC DNA]</scope>
    <source>
        <strain evidence="3">KCTC 0769BP / MBEL55E</strain>
    </source>
</reference>
<dbReference type="InterPro" id="IPR050707">
    <property type="entry name" value="HTH_MetabolicPath_Reg"/>
</dbReference>
<dbReference type="HOGENOM" id="CLU_172302_0_0_6"/>
<evidence type="ECO:0000313" key="3">
    <source>
        <dbReference type="Proteomes" id="UP000000607"/>
    </source>
</evidence>
<dbReference type="GO" id="GO:0003700">
    <property type="term" value="F:DNA-binding transcription factor activity"/>
    <property type="evidence" value="ECO:0007669"/>
    <property type="project" value="TreeGrafter"/>
</dbReference>
<protein>
    <recommendedName>
        <fullName evidence="1">HTH iclR-type domain-containing protein</fullName>
    </recommendedName>
</protein>
<name>Q65WD5_MANSM</name>
<accession>Q65WD5</accession>
<dbReference type="KEGG" id="msu:MS0118"/>
<sequence length="108" mass="12122">MGGRRRNKMSEKINSTQRALRILKALKGRTLTGLSNKELADRLNESPVNITRSLQALIAEGLVVKLEETGRFALSIQMLQIAVTHQRDTEKMQARMAEMDQRVNAGAF</sequence>
<dbReference type="EMBL" id="AE016827">
    <property type="protein sequence ID" value="AAU36725.1"/>
    <property type="molecule type" value="Genomic_DNA"/>
</dbReference>
<dbReference type="InterPro" id="IPR005471">
    <property type="entry name" value="Tscrpt_reg_IclR_N"/>
</dbReference>
<dbReference type="PROSITE" id="PS51077">
    <property type="entry name" value="HTH_ICLR"/>
    <property type="match status" value="1"/>
</dbReference>
<dbReference type="STRING" id="221988.MS0118"/>
<gene>
    <name evidence="2" type="ordered locus">MS0118</name>
</gene>
<proteinExistence type="predicted"/>
<evidence type="ECO:0000313" key="2">
    <source>
        <dbReference type="EMBL" id="AAU36725.1"/>
    </source>
</evidence>
<dbReference type="PANTHER" id="PTHR30136">
    <property type="entry name" value="HELIX-TURN-HELIX TRANSCRIPTIONAL REGULATOR, ICLR FAMILY"/>
    <property type="match status" value="1"/>
</dbReference>
<dbReference type="eggNOG" id="COG1414">
    <property type="taxonomic scope" value="Bacteria"/>
</dbReference>
<evidence type="ECO:0000259" key="1">
    <source>
        <dbReference type="PROSITE" id="PS51077"/>
    </source>
</evidence>
<dbReference type="PANTHER" id="PTHR30136:SF35">
    <property type="entry name" value="HTH-TYPE TRANSCRIPTIONAL REGULATOR RV1719"/>
    <property type="match status" value="1"/>
</dbReference>
<organism evidence="2 3">
    <name type="scientific">Mannheimia succiniciproducens (strain KCTC 0769BP / MBEL55E)</name>
    <dbReference type="NCBI Taxonomy" id="221988"/>
    <lineage>
        <taxon>Bacteria</taxon>
        <taxon>Pseudomonadati</taxon>
        <taxon>Pseudomonadota</taxon>
        <taxon>Gammaproteobacteria</taxon>
        <taxon>Pasteurellales</taxon>
        <taxon>Pasteurellaceae</taxon>
        <taxon>Basfia</taxon>
    </lineage>
</organism>